<accession>A0A8H3ZZV1</accession>
<evidence type="ECO:0000313" key="2">
    <source>
        <dbReference type="Proteomes" id="UP000439903"/>
    </source>
</evidence>
<keyword evidence="2" id="KW-1185">Reference proteome</keyword>
<sequence>MRPFIQPPFVQLPINESPKIQIPPHTTVIISEVSPEASTFVDSYRGAVETMVKDIELIEHRAHPWLLEYLLKNKIALKESVKIGFILKPHEVEKLELDSPGGGERDEIVTEKTLIEKDEEKTKNSIKPEMWLELILPSTMTLATIKSHIWKQNGDLVMTYRLFVLKDGLFQNEVMCGLMLFKVK</sequence>
<name>A0A8H3ZZV1_GIGMA</name>
<dbReference type="Pfam" id="PF11816">
    <property type="entry name" value="DUF3337"/>
    <property type="match status" value="2"/>
</dbReference>
<reference evidence="1 2" key="1">
    <citation type="journal article" date="2019" name="Environ. Microbiol.">
        <title>At the nexus of three kingdoms: the genome of the mycorrhizal fungus Gigaspora margarita provides insights into plant, endobacterial and fungal interactions.</title>
        <authorList>
            <person name="Venice F."/>
            <person name="Ghignone S."/>
            <person name="Salvioli di Fossalunga A."/>
            <person name="Amselem J."/>
            <person name="Novero M."/>
            <person name="Xianan X."/>
            <person name="Sedzielewska Toro K."/>
            <person name="Morin E."/>
            <person name="Lipzen A."/>
            <person name="Grigoriev I.V."/>
            <person name="Henrissat B."/>
            <person name="Martin F.M."/>
            <person name="Bonfante P."/>
        </authorList>
    </citation>
    <scope>NUCLEOTIDE SEQUENCE [LARGE SCALE GENOMIC DNA]</scope>
    <source>
        <strain evidence="1 2">BEG34</strain>
    </source>
</reference>
<organism evidence="1 2">
    <name type="scientific">Gigaspora margarita</name>
    <dbReference type="NCBI Taxonomy" id="4874"/>
    <lineage>
        <taxon>Eukaryota</taxon>
        <taxon>Fungi</taxon>
        <taxon>Fungi incertae sedis</taxon>
        <taxon>Mucoromycota</taxon>
        <taxon>Glomeromycotina</taxon>
        <taxon>Glomeromycetes</taxon>
        <taxon>Diversisporales</taxon>
        <taxon>Gigasporaceae</taxon>
        <taxon>Gigaspora</taxon>
    </lineage>
</organism>
<protein>
    <submittedName>
        <fullName evidence="1">WD repeat protein</fullName>
    </submittedName>
</protein>
<dbReference type="EMBL" id="WTPW01002552">
    <property type="protein sequence ID" value="KAF0377394.1"/>
    <property type="molecule type" value="Genomic_DNA"/>
</dbReference>
<gene>
    <name evidence="1" type="ORF">F8M41_012594</name>
</gene>
<dbReference type="InterPro" id="IPR021772">
    <property type="entry name" value="WDR48/Bun107"/>
</dbReference>
<dbReference type="OrthoDB" id="2421129at2759"/>
<comment type="caution">
    <text evidence="1">The sequence shown here is derived from an EMBL/GenBank/DDBJ whole genome shotgun (WGS) entry which is preliminary data.</text>
</comment>
<evidence type="ECO:0000313" key="1">
    <source>
        <dbReference type="EMBL" id="KAF0377394.1"/>
    </source>
</evidence>
<proteinExistence type="predicted"/>
<dbReference type="AlphaFoldDB" id="A0A8H3ZZV1"/>
<dbReference type="Proteomes" id="UP000439903">
    <property type="component" value="Unassembled WGS sequence"/>
</dbReference>